<dbReference type="InterPro" id="IPR009061">
    <property type="entry name" value="DNA-bd_dom_put_sf"/>
</dbReference>
<dbReference type="SMART" id="SM00873">
    <property type="entry name" value="B3_4"/>
    <property type="match status" value="1"/>
</dbReference>
<dbReference type="SUPFAM" id="SSF55681">
    <property type="entry name" value="Class II aaRS and biotin synthetases"/>
    <property type="match status" value="1"/>
</dbReference>
<evidence type="ECO:0000256" key="16">
    <source>
        <dbReference type="PROSITE-ProRule" id="PRU00209"/>
    </source>
</evidence>
<comment type="cofactor">
    <cofactor evidence="15">
        <name>Mg(2+)</name>
        <dbReference type="ChEBI" id="CHEBI:18420"/>
    </cofactor>
    <text evidence="15">Binds 2 magnesium ions per tetramer.</text>
</comment>
<feature type="binding site" evidence="15">
    <location>
        <position position="466"/>
    </location>
    <ligand>
        <name>Mg(2+)</name>
        <dbReference type="ChEBI" id="CHEBI:18420"/>
        <note>shared with alpha subunit</note>
    </ligand>
</feature>
<dbReference type="HAMAP" id="MF_00283">
    <property type="entry name" value="Phe_tRNA_synth_beta1"/>
    <property type="match status" value="1"/>
</dbReference>
<dbReference type="Pfam" id="PF03484">
    <property type="entry name" value="B5"/>
    <property type="match status" value="1"/>
</dbReference>
<dbReference type="InterPro" id="IPR036690">
    <property type="entry name" value="Fdx_antiC-bd_sf"/>
</dbReference>
<comment type="similarity">
    <text evidence="2 15">Belongs to the phenylalanyl-tRNA synthetase beta subunit family. Type 1 subfamily.</text>
</comment>
<protein>
    <recommendedName>
        <fullName evidence="15">Phenylalanine--tRNA ligase beta subunit</fullName>
        <ecNumber evidence="15">6.1.1.20</ecNumber>
    </recommendedName>
    <alternativeName>
        <fullName evidence="15">Phenylalanyl-tRNA synthetase beta subunit</fullName>
        <shortName evidence="15">PheRS</shortName>
    </alternativeName>
</protein>
<dbReference type="Gene3D" id="3.30.70.380">
    <property type="entry name" value="Ferrodoxin-fold anticodon-binding domain"/>
    <property type="match status" value="1"/>
</dbReference>
<dbReference type="InterPro" id="IPR002547">
    <property type="entry name" value="tRNA-bd_dom"/>
</dbReference>
<dbReference type="Pfam" id="PF17759">
    <property type="entry name" value="tRNA_synthFbeta"/>
    <property type="match status" value="1"/>
</dbReference>
<dbReference type="PROSITE" id="PS51483">
    <property type="entry name" value="B5"/>
    <property type="match status" value="1"/>
</dbReference>
<feature type="domain" description="TRNA-binding" evidence="17">
    <location>
        <begin position="42"/>
        <end position="154"/>
    </location>
</feature>
<evidence type="ECO:0000256" key="9">
    <source>
        <dbReference type="ARBA" id="ARBA00022840"/>
    </source>
</evidence>
<organism evidence="20 21">
    <name type="scientific">Fluviicola chungangensis</name>
    <dbReference type="NCBI Taxonomy" id="2597671"/>
    <lineage>
        <taxon>Bacteria</taxon>
        <taxon>Pseudomonadati</taxon>
        <taxon>Bacteroidota</taxon>
        <taxon>Flavobacteriia</taxon>
        <taxon>Flavobacteriales</taxon>
        <taxon>Crocinitomicaceae</taxon>
        <taxon>Fluviicola</taxon>
    </lineage>
</organism>
<feature type="binding site" evidence="15">
    <location>
        <position position="472"/>
    </location>
    <ligand>
        <name>Mg(2+)</name>
        <dbReference type="ChEBI" id="CHEBI:18420"/>
        <note>shared with alpha subunit</note>
    </ligand>
</feature>
<evidence type="ECO:0000256" key="12">
    <source>
        <dbReference type="ARBA" id="ARBA00022917"/>
    </source>
</evidence>
<evidence type="ECO:0000256" key="1">
    <source>
        <dbReference type="ARBA" id="ARBA00004496"/>
    </source>
</evidence>
<keyword evidence="10 15" id="KW-0460">Magnesium</keyword>
<dbReference type="FunFam" id="3.50.40.10:FF:000001">
    <property type="entry name" value="Phenylalanine--tRNA ligase beta subunit"/>
    <property type="match status" value="1"/>
</dbReference>
<dbReference type="GO" id="GO:0006432">
    <property type="term" value="P:phenylalanyl-tRNA aminoacylation"/>
    <property type="evidence" value="ECO:0007669"/>
    <property type="project" value="UniProtKB-UniRule"/>
</dbReference>
<keyword evidence="5 16" id="KW-0820">tRNA-binding</keyword>
<dbReference type="PROSITE" id="PS50886">
    <property type="entry name" value="TRBD"/>
    <property type="match status" value="1"/>
</dbReference>
<evidence type="ECO:0000256" key="11">
    <source>
        <dbReference type="ARBA" id="ARBA00022884"/>
    </source>
</evidence>
<keyword evidence="11 16" id="KW-0694">RNA-binding</keyword>
<evidence type="ECO:0000313" key="21">
    <source>
        <dbReference type="Proteomes" id="UP000316008"/>
    </source>
</evidence>
<dbReference type="InterPro" id="IPR045060">
    <property type="entry name" value="Phe-tRNA-ligase_IIc_bsu"/>
</dbReference>
<dbReference type="Proteomes" id="UP000316008">
    <property type="component" value="Unassembled WGS sequence"/>
</dbReference>
<dbReference type="GO" id="GO:0005524">
    <property type="term" value="F:ATP binding"/>
    <property type="evidence" value="ECO:0007669"/>
    <property type="project" value="UniProtKB-UniRule"/>
</dbReference>
<gene>
    <name evidence="15" type="primary">pheT</name>
    <name evidence="20" type="ORF">FO442_18325</name>
</gene>
<dbReference type="Gene3D" id="2.40.50.140">
    <property type="entry name" value="Nucleic acid-binding proteins"/>
    <property type="match status" value="1"/>
</dbReference>
<dbReference type="Gene3D" id="3.30.56.10">
    <property type="match status" value="2"/>
</dbReference>
<evidence type="ECO:0000256" key="15">
    <source>
        <dbReference type="HAMAP-Rule" id="MF_00283"/>
    </source>
</evidence>
<comment type="caution">
    <text evidence="20">The sequence shown here is derived from an EMBL/GenBank/DDBJ whole genome shotgun (WGS) entry which is preliminary data.</text>
</comment>
<name>A0A556MGH3_9FLAO</name>
<dbReference type="AlphaFoldDB" id="A0A556MGH3"/>
<dbReference type="GO" id="GO:0004826">
    <property type="term" value="F:phenylalanine-tRNA ligase activity"/>
    <property type="evidence" value="ECO:0007669"/>
    <property type="project" value="UniProtKB-UniRule"/>
</dbReference>
<dbReference type="Gene3D" id="3.30.930.10">
    <property type="entry name" value="Bira Bifunctional Protein, Domain 2"/>
    <property type="match status" value="1"/>
</dbReference>
<dbReference type="PROSITE" id="PS51447">
    <property type="entry name" value="FDX_ACB"/>
    <property type="match status" value="1"/>
</dbReference>
<dbReference type="SUPFAM" id="SSF56037">
    <property type="entry name" value="PheT/TilS domain"/>
    <property type="match status" value="1"/>
</dbReference>
<dbReference type="InterPro" id="IPR005147">
    <property type="entry name" value="tRNA_synthase_B5-dom"/>
</dbReference>
<dbReference type="SMART" id="SM00896">
    <property type="entry name" value="FDX-ACB"/>
    <property type="match status" value="1"/>
</dbReference>
<proteinExistence type="inferred from homology"/>
<dbReference type="FunFam" id="3.30.70.380:FF:000001">
    <property type="entry name" value="Phenylalanine--tRNA ligase beta subunit"/>
    <property type="match status" value="1"/>
</dbReference>
<dbReference type="PANTHER" id="PTHR10947:SF0">
    <property type="entry name" value="PHENYLALANINE--TRNA LIGASE BETA SUBUNIT"/>
    <property type="match status" value="1"/>
</dbReference>
<dbReference type="SUPFAM" id="SSF46955">
    <property type="entry name" value="Putative DNA-binding domain"/>
    <property type="match status" value="1"/>
</dbReference>
<evidence type="ECO:0000256" key="6">
    <source>
        <dbReference type="ARBA" id="ARBA00022598"/>
    </source>
</evidence>
<dbReference type="CDD" id="cd02796">
    <property type="entry name" value="tRNA_bind_bactPheRS"/>
    <property type="match status" value="1"/>
</dbReference>
<dbReference type="EMBL" id="VLPL01000013">
    <property type="protein sequence ID" value="TSJ38973.1"/>
    <property type="molecule type" value="Genomic_DNA"/>
</dbReference>
<dbReference type="NCBIfam" id="NF045760">
    <property type="entry name" value="YtpR"/>
    <property type="match status" value="1"/>
</dbReference>
<dbReference type="FunFam" id="2.40.50.140:FF:000045">
    <property type="entry name" value="Phenylalanine--tRNA ligase beta subunit"/>
    <property type="match status" value="1"/>
</dbReference>
<dbReference type="SUPFAM" id="SSF54991">
    <property type="entry name" value="Anticodon-binding domain of PheRS"/>
    <property type="match status" value="1"/>
</dbReference>
<keyword evidence="8 15" id="KW-0547">Nucleotide-binding</keyword>
<feature type="domain" description="B5" evidence="19">
    <location>
        <begin position="412"/>
        <end position="488"/>
    </location>
</feature>
<keyword evidence="21" id="KW-1185">Reference proteome</keyword>
<evidence type="ECO:0000313" key="20">
    <source>
        <dbReference type="EMBL" id="TSJ38973.1"/>
    </source>
</evidence>
<dbReference type="InterPro" id="IPR033714">
    <property type="entry name" value="tRNA_bind_bactPheRS"/>
</dbReference>
<evidence type="ECO:0000256" key="5">
    <source>
        <dbReference type="ARBA" id="ARBA00022555"/>
    </source>
</evidence>
<dbReference type="CDD" id="cd00769">
    <property type="entry name" value="PheRS_beta_core"/>
    <property type="match status" value="1"/>
</dbReference>
<evidence type="ECO:0000256" key="13">
    <source>
        <dbReference type="ARBA" id="ARBA00023146"/>
    </source>
</evidence>
<feature type="binding site" evidence="15">
    <location>
        <position position="476"/>
    </location>
    <ligand>
        <name>Mg(2+)</name>
        <dbReference type="ChEBI" id="CHEBI:18420"/>
        <note>shared with alpha subunit</note>
    </ligand>
</feature>
<reference evidence="20 21" key="1">
    <citation type="submission" date="2019-07" db="EMBL/GenBank/DDBJ databases">
        <authorList>
            <person name="Huq M.A."/>
        </authorList>
    </citation>
    <scope>NUCLEOTIDE SEQUENCE [LARGE SCALE GENOMIC DNA]</scope>
    <source>
        <strain evidence="20 21">MAH-3</strain>
    </source>
</reference>
<keyword evidence="4 15" id="KW-0963">Cytoplasm</keyword>
<evidence type="ECO:0000256" key="7">
    <source>
        <dbReference type="ARBA" id="ARBA00022723"/>
    </source>
</evidence>
<evidence type="ECO:0000259" key="19">
    <source>
        <dbReference type="PROSITE" id="PS51483"/>
    </source>
</evidence>
<dbReference type="InterPro" id="IPR045864">
    <property type="entry name" value="aa-tRNA-synth_II/BPL/LPL"/>
</dbReference>
<dbReference type="SUPFAM" id="SSF50249">
    <property type="entry name" value="Nucleic acid-binding proteins"/>
    <property type="match status" value="1"/>
</dbReference>
<dbReference type="InterPro" id="IPR004532">
    <property type="entry name" value="Phe-tRNA-ligase_IIc_bsu_bact"/>
</dbReference>
<dbReference type="OrthoDB" id="9805455at2"/>
<evidence type="ECO:0000259" key="18">
    <source>
        <dbReference type="PROSITE" id="PS51447"/>
    </source>
</evidence>
<comment type="subunit">
    <text evidence="3 15">Tetramer of two alpha and two beta subunits.</text>
</comment>
<evidence type="ECO:0000259" key="17">
    <source>
        <dbReference type="PROSITE" id="PS50886"/>
    </source>
</evidence>
<dbReference type="Pfam" id="PF03483">
    <property type="entry name" value="B3_4"/>
    <property type="match status" value="1"/>
</dbReference>
<dbReference type="GO" id="GO:0000287">
    <property type="term" value="F:magnesium ion binding"/>
    <property type="evidence" value="ECO:0007669"/>
    <property type="project" value="UniProtKB-UniRule"/>
</dbReference>
<dbReference type="PANTHER" id="PTHR10947">
    <property type="entry name" value="PHENYLALANYL-TRNA SYNTHETASE BETA CHAIN AND LEUCINE-RICH REPEAT-CONTAINING PROTEIN 47"/>
    <property type="match status" value="1"/>
</dbReference>
<evidence type="ECO:0000256" key="4">
    <source>
        <dbReference type="ARBA" id="ARBA00022490"/>
    </source>
</evidence>
<dbReference type="NCBIfam" id="TIGR00472">
    <property type="entry name" value="pheT_bact"/>
    <property type="match status" value="1"/>
</dbReference>
<evidence type="ECO:0000256" key="2">
    <source>
        <dbReference type="ARBA" id="ARBA00008653"/>
    </source>
</evidence>
<evidence type="ECO:0000256" key="3">
    <source>
        <dbReference type="ARBA" id="ARBA00011209"/>
    </source>
</evidence>
<comment type="catalytic activity">
    <reaction evidence="14 15">
        <text>tRNA(Phe) + L-phenylalanine + ATP = L-phenylalanyl-tRNA(Phe) + AMP + diphosphate + H(+)</text>
        <dbReference type="Rhea" id="RHEA:19413"/>
        <dbReference type="Rhea" id="RHEA-COMP:9668"/>
        <dbReference type="Rhea" id="RHEA-COMP:9699"/>
        <dbReference type="ChEBI" id="CHEBI:15378"/>
        <dbReference type="ChEBI" id="CHEBI:30616"/>
        <dbReference type="ChEBI" id="CHEBI:33019"/>
        <dbReference type="ChEBI" id="CHEBI:58095"/>
        <dbReference type="ChEBI" id="CHEBI:78442"/>
        <dbReference type="ChEBI" id="CHEBI:78531"/>
        <dbReference type="ChEBI" id="CHEBI:456215"/>
        <dbReference type="EC" id="6.1.1.20"/>
    </reaction>
</comment>
<sequence length="810" mass="89827">MKISSAWLHEFLPVHKSPEELDQLLTDTGLEVEGFETIESVKGGLEGVVVAEVIECEQHPNADRLKVTKVNNGKEILQVVCGAPNVAVGQKVILAQVGAILYPKPDEPLKMKVSKIRDVESFGMLCAEDELGLGTSHDGILVLDPNAKPGTPAAEYLELESDVQIEIGLTPNRADAMGHIGVARDVLAYMACHEGSTAKLQLKETKKPVKEAELPVSVSVENTEKCPRYMGITISGVEVKASPAWLQNKLRAVGLSPINNVVDVTNYVMRELGTPLHAFDASVVNGKVIVRTAKAGEKMITLDGVERELNEKDLVIANEKEAMCIAGVFGGDHSGITDSTTDVFLEAAYFQPVSVRKTAKRHGLSTDASFRFERGVDVDLVPYALERAVQLIQKVAGGKVGMEVVDLYPNPIQKRTVTLRYNRINQLLGHVIAPEVIRNILISLDFEVLSSTSEALELSVPNYRIDVDREVDVIEEVLRIYGFNQIPLPEKLNTSLVVSEKPDLERLGVNLAEVLAGMGFHEMMNNSLTSPQYAENLGGTQFPVEKAVRMLNPLSQDLAVMRQSLLFQAMETIAHNQNRQNPDLRLFEFGKTYSFEDGNYMENKRLLICMTGNKQEESWAQKLEKSTLFTLKGVVSNVFERLGLASFIQEEALPDQNVLADGYQIRILKNVVGTLGWATPKVKKHFGVKQDVFVADLDWDAILNSLKLAKVQYKELPKTFEVRRDFSLLLDSKVRFAEIEQIAKKVDRKILQKVGLFDVYEGKNLPEGKKSYAVSFTFQDAEQTLKDSQVDGIMNSIRAELEKQLGAELR</sequence>
<dbReference type="Pfam" id="PF03147">
    <property type="entry name" value="FDX-ACB"/>
    <property type="match status" value="1"/>
</dbReference>
<keyword evidence="12 15" id="KW-0648">Protein biosynthesis</keyword>
<dbReference type="RefSeq" id="WP_144334673.1">
    <property type="nucleotide sequence ID" value="NZ_VLPL01000013.1"/>
</dbReference>
<accession>A0A556MGH3</accession>
<evidence type="ECO:0000256" key="8">
    <source>
        <dbReference type="ARBA" id="ARBA00022741"/>
    </source>
</evidence>
<dbReference type="InterPro" id="IPR041616">
    <property type="entry name" value="PheRS_beta_core"/>
</dbReference>
<dbReference type="GO" id="GO:0000049">
    <property type="term" value="F:tRNA binding"/>
    <property type="evidence" value="ECO:0007669"/>
    <property type="project" value="UniProtKB-UniRule"/>
</dbReference>
<evidence type="ECO:0000256" key="14">
    <source>
        <dbReference type="ARBA" id="ARBA00049255"/>
    </source>
</evidence>
<dbReference type="InterPro" id="IPR012340">
    <property type="entry name" value="NA-bd_OB-fold"/>
</dbReference>
<keyword evidence="9 15" id="KW-0067">ATP-binding</keyword>
<keyword evidence="13 15" id="KW-0030">Aminoacyl-tRNA synthetase</keyword>
<dbReference type="GO" id="GO:0009328">
    <property type="term" value="C:phenylalanine-tRNA ligase complex"/>
    <property type="evidence" value="ECO:0007669"/>
    <property type="project" value="TreeGrafter"/>
</dbReference>
<dbReference type="InterPro" id="IPR020825">
    <property type="entry name" value="Phe-tRNA_synthase-like_B3/B4"/>
</dbReference>
<evidence type="ECO:0000256" key="10">
    <source>
        <dbReference type="ARBA" id="ARBA00022842"/>
    </source>
</evidence>
<dbReference type="SMART" id="SM00874">
    <property type="entry name" value="B5"/>
    <property type="match status" value="1"/>
</dbReference>
<dbReference type="Gene3D" id="3.50.40.10">
    <property type="entry name" value="Phenylalanyl-trna Synthetase, Chain B, domain 3"/>
    <property type="match status" value="1"/>
</dbReference>
<keyword evidence="6 15" id="KW-0436">Ligase</keyword>
<feature type="binding site" evidence="15">
    <location>
        <position position="475"/>
    </location>
    <ligand>
        <name>Mg(2+)</name>
        <dbReference type="ChEBI" id="CHEBI:18420"/>
        <note>shared with alpha subunit</note>
    </ligand>
</feature>
<keyword evidence="7 15" id="KW-0479">Metal-binding</keyword>
<dbReference type="InterPro" id="IPR005121">
    <property type="entry name" value="Fdx_antiC-bd"/>
</dbReference>
<feature type="domain" description="FDX-ACB" evidence="18">
    <location>
        <begin position="717"/>
        <end position="810"/>
    </location>
</feature>
<comment type="subcellular location">
    <subcellularLocation>
        <location evidence="1 15">Cytoplasm</location>
    </subcellularLocation>
</comment>
<dbReference type="Pfam" id="PF01588">
    <property type="entry name" value="tRNA_bind"/>
    <property type="match status" value="1"/>
</dbReference>
<dbReference type="InterPro" id="IPR005146">
    <property type="entry name" value="B3/B4_tRNA-bd"/>
</dbReference>
<dbReference type="EC" id="6.1.1.20" evidence="15"/>